<keyword evidence="9 13" id="KW-0472">Membrane</keyword>
<dbReference type="AlphaFoldDB" id="A0AB39I9N7"/>
<dbReference type="PANTHER" id="PTHR10689">
    <property type="entry name" value="MICROSOMAL GLUTATHIONE S-TRANSFERASE 1"/>
    <property type="match status" value="1"/>
</dbReference>
<feature type="transmembrane region" description="Helical" evidence="13">
    <location>
        <begin position="118"/>
        <end position="140"/>
    </location>
</feature>
<dbReference type="InterPro" id="IPR023352">
    <property type="entry name" value="MAPEG-like_dom_sf"/>
</dbReference>
<dbReference type="InterPro" id="IPR001129">
    <property type="entry name" value="Membr-assoc_MAPEG"/>
</dbReference>
<name>A0AB39I9N7_9PSED</name>
<evidence type="ECO:0000256" key="5">
    <source>
        <dbReference type="ARBA" id="ARBA00022692"/>
    </source>
</evidence>
<dbReference type="EC" id="2.5.1.18" evidence="3"/>
<evidence type="ECO:0000256" key="1">
    <source>
        <dbReference type="ARBA" id="ARBA00003701"/>
    </source>
</evidence>
<protein>
    <recommendedName>
        <fullName evidence="11">Microsomal glutathione S-transferase 1</fullName>
        <ecNumber evidence="3">2.5.1.18</ecNumber>
    </recommendedName>
</protein>
<comment type="subunit">
    <text evidence="10">Homotrimer; The trimer binds only one molecule of glutathione.</text>
</comment>
<organism evidence="14">
    <name type="scientific">Pseudomonas sp. Hg7Tf</name>
    <dbReference type="NCBI Taxonomy" id="3236988"/>
    <lineage>
        <taxon>Bacteria</taxon>
        <taxon>Pseudomonadati</taxon>
        <taxon>Pseudomonadota</taxon>
        <taxon>Gammaproteobacteria</taxon>
        <taxon>Pseudomonadales</taxon>
        <taxon>Pseudomonadaceae</taxon>
        <taxon>Pseudomonas</taxon>
    </lineage>
</organism>
<dbReference type="SUPFAM" id="SSF161084">
    <property type="entry name" value="MAPEG domain-like"/>
    <property type="match status" value="1"/>
</dbReference>
<evidence type="ECO:0000313" key="14">
    <source>
        <dbReference type="EMBL" id="XDK39580.1"/>
    </source>
</evidence>
<evidence type="ECO:0000256" key="8">
    <source>
        <dbReference type="ARBA" id="ARBA00022990"/>
    </source>
</evidence>
<keyword evidence="8" id="KW-0007">Acetylation</keyword>
<dbReference type="EMBL" id="CP162607">
    <property type="protein sequence ID" value="XDK39580.1"/>
    <property type="molecule type" value="Genomic_DNA"/>
</dbReference>
<dbReference type="PANTHER" id="PTHR10689:SF6">
    <property type="entry name" value="MICROSOMAL GLUTATHIONE S-TRANSFERASE 1"/>
    <property type="match status" value="1"/>
</dbReference>
<evidence type="ECO:0000256" key="3">
    <source>
        <dbReference type="ARBA" id="ARBA00012452"/>
    </source>
</evidence>
<keyword evidence="7 13" id="KW-1133">Transmembrane helix</keyword>
<dbReference type="RefSeq" id="WP_045183971.1">
    <property type="nucleotide sequence ID" value="NZ_CP162607.1"/>
</dbReference>
<evidence type="ECO:0000256" key="10">
    <source>
        <dbReference type="ARBA" id="ARBA00038540"/>
    </source>
</evidence>
<dbReference type="Pfam" id="PF01124">
    <property type="entry name" value="MAPEG"/>
    <property type="match status" value="1"/>
</dbReference>
<feature type="transmembrane region" description="Helical" evidence="13">
    <location>
        <begin position="91"/>
        <end position="111"/>
    </location>
</feature>
<evidence type="ECO:0000256" key="4">
    <source>
        <dbReference type="ARBA" id="ARBA00022679"/>
    </source>
</evidence>
<evidence type="ECO:0000256" key="11">
    <source>
        <dbReference type="ARBA" id="ARBA00039397"/>
    </source>
</evidence>
<dbReference type="InterPro" id="IPR040162">
    <property type="entry name" value="MGST1-like"/>
</dbReference>
<comment type="catalytic activity">
    <reaction evidence="12">
        <text>RX + glutathione = an S-substituted glutathione + a halide anion + H(+)</text>
        <dbReference type="Rhea" id="RHEA:16437"/>
        <dbReference type="ChEBI" id="CHEBI:15378"/>
        <dbReference type="ChEBI" id="CHEBI:16042"/>
        <dbReference type="ChEBI" id="CHEBI:17792"/>
        <dbReference type="ChEBI" id="CHEBI:57925"/>
        <dbReference type="ChEBI" id="CHEBI:90779"/>
        <dbReference type="EC" id="2.5.1.18"/>
    </reaction>
    <physiologicalReaction direction="left-to-right" evidence="12">
        <dbReference type="Rhea" id="RHEA:16438"/>
    </physiologicalReaction>
</comment>
<evidence type="ECO:0000256" key="9">
    <source>
        <dbReference type="ARBA" id="ARBA00023136"/>
    </source>
</evidence>
<sequence>MPDLMAIFSLCVVVLFLKMLAISCYQGFYRISRQTFKNAEDAAFVGRPASPQELPQVSRAAQAWTNDLQNIPVFFFLGALCQLYYPPGQLSAGLMVVFTAARLVHTVAYLARWQPWRTIAYVVGIICLLGLAGIVVMGAVRHL</sequence>
<dbReference type="GO" id="GO:0016020">
    <property type="term" value="C:membrane"/>
    <property type="evidence" value="ECO:0007669"/>
    <property type="project" value="InterPro"/>
</dbReference>
<dbReference type="Gene3D" id="1.20.120.550">
    <property type="entry name" value="Membrane associated eicosanoid/glutathione metabolism-like domain"/>
    <property type="match status" value="1"/>
</dbReference>
<comment type="subcellular location">
    <subcellularLocation>
        <location evidence="2">Endoplasmic reticulum membrane</location>
        <topology evidence="2">Multi-pass membrane protein</topology>
    </subcellularLocation>
</comment>
<keyword evidence="4" id="KW-0808">Transferase</keyword>
<evidence type="ECO:0000256" key="6">
    <source>
        <dbReference type="ARBA" id="ARBA00022824"/>
    </source>
</evidence>
<evidence type="ECO:0000256" key="2">
    <source>
        <dbReference type="ARBA" id="ARBA00004477"/>
    </source>
</evidence>
<evidence type="ECO:0000256" key="13">
    <source>
        <dbReference type="SAM" id="Phobius"/>
    </source>
</evidence>
<keyword evidence="6" id="KW-0256">Endoplasmic reticulum</keyword>
<proteinExistence type="predicted"/>
<gene>
    <name evidence="14" type="ORF">AB4Y39_05695</name>
</gene>
<feature type="transmembrane region" description="Helical" evidence="13">
    <location>
        <begin position="6"/>
        <end position="28"/>
    </location>
</feature>
<evidence type="ECO:0000256" key="12">
    <source>
        <dbReference type="ARBA" id="ARBA00049385"/>
    </source>
</evidence>
<evidence type="ECO:0000256" key="7">
    <source>
        <dbReference type="ARBA" id="ARBA00022989"/>
    </source>
</evidence>
<keyword evidence="5 13" id="KW-0812">Transmembrane</keyword>
<comment type="function">
    <text evidence="1">Conjugation of reduced glutathione to a wide number of exogenous and endogenous hydrophobic electrophiles.</text>
</comment>
<reference evidence="14" key="1">
    <citation type="submission" date="2024-07" db="EMBL/GenBank/DDBJ databases">
        <title>Identification and characteristics of a novel species of coltsfoot's symbiotic bacteria.</title>
        <authorList>
            <person name="Juszczyk A."/>
            <person name="Jasielczuk I."/>
            <person name="Gurgul A."/>
            <person name="Rogala M."/>
            <person name="Kowalczyk A."/>
            <person name="Szmatola T."/>
            <person name="Kosecka-Strojek M."/>
            <person name="Arent Z."/>
            <person name="Latowski D."/>
        </authorList>
    </citation>
    <scope>NUCLEOTIDE SEQUENCE</scope>
    <source>
        <strain evidence="14">Hg7Tf</strain>
    </source>
</reference>
<accession>A0AB39I9N7</accession>
<dbReference type="GO" id="GO:0004364">
    <property type="term" value="F:glutathione transferase activity"/>
    <property type="evidence" value="ECO:0007669"/>
    <property type="project" value="UniProtKB-EC"/>
</dbReference>